<dbReference type="EMBL" id="LJPM01000323">
    <property type="protein sequence ID" value="KPW18324.1"/>
    <property type="molecule type" value="Genomic_DNA"/>
</dbReference>
<accession>A0A0L8IMV4</accession>
<dbReference type="PATRIC" id="fig|199198.4.peg.806"/>
<dbReference type="Proteomes" id="UP000050297">
    <property type="component" value="Unassembled WGS sequence"/>
</dbReference>
<protein>
    <submittedName>
        <fullName evidence="1">Uncharacterized protein</fullName>
    </submittedName>
</protein>
<reference evidence="1 2" key="1">
    <citation type="submission" date="2015-09" db="EMBL/GenBank/DDBJ databases">
        <title>Genome announcement of multiple Pseudomonas syringae strains.</title>
        <authorList>
            <person name="Thakur S."/>
            <person name="Wang P.W."/>
            <person name="Gong Y."/>
            <person name="Weir B.S."/>
            <person name="Guttman D.S."/>
        </authorList>
    </citation>
    <scope>NUCLEOTIDE SEQUENCE [LARGE SCALE GENOMIC DNA]</scope>
    <source>
        <strain evidence="1 2">ICMP2802</strain>
    </source>
</reference>
<organism evidence="1 2">
    <name type="scientific">Pseudomonas syringae pv. aceris</name>
    <dbReference type="NCBI Taxonomy" id="199198"/>
    <lineage>
        <taxon>Bacteria</taxon>
        <taxon>Pseudomonadati</taxon>
        <taxon>Pseudomonadota</taxon>
        <taxon>Gammaproteobacteria</taxon>
        <taxon>Pseudomonadales</taxon>
        <taxon>Pseudomonadaceae</taxon>
        <taxon>Pseudomonas</taxon>
        <taxon>Pseudomonas syringae</taxon>
    </lineage>
</organism>
<comment type="caution">
    <text evidence="1">The sequence shown here is derived from an EMBL/GenBank/DDBJ whole genome shotgun (WGS) entry which is preliminary data.</text>
</comment>
<name>A0A0L8IMV4_PSESX</name>
<evidence type="ECO:0000313" key="1">
    <source>
        <dbReference type="EMBL" id="KPW18324.1"/>
    </source>
</evidence>
<proteinExistence type="predicted"/>
<dbReference type="RefSeq" id="WP_003402441.1">
    <property type="nucleotide sequence ID" value="NZ_LGAR01000136.1"/>
</dbReference>
<evidence type="ECO:0000313" key="2">
    <source>
        <dbReference type="Proteomes" id="UP000050297"/>
    </source>
</evidence>
<sequence>MLDIGNQDFTPRSRHQWAQEVGLFLSRLAKIERQTHYIRLLTSSTPEQYTANPLTLAMLTKNWLNLSFEQRLDKLIDQFNKDPRLTGCNPFLEAIRPLLEIRNVVSHGGFAMKDGSTSERPNYCMWRYPDKSACDVGGDCPSRSNVVHIEQIEEAMSQEMHIISGLNNFTHALCAENGLDVSEPQEKLLSFEQRFAGADLQLAIGRLIVASGEIECMVVRIYQQILDPEYVGLSLSPVIKLTGYWLELSLKEKADDLLKKLPDYAEYRLLRNVLREVLELIPLRNTLAHSMVRYETSPTREVQLAAVRLERSGPKIIPAAEVRARIIKSIQLSDDLSEAIAVVGFLLVRERRNSYSPASEGGSTIELLDGAPLQSLQSGASDHHDQG</sequence>
<dbReference type="AlphaFoldDB" id="A0A0L8IMV4"/>
<gene>
    <name evidence="1" type="ORF">ALO91_04182</name>
</gene>